<comment type="subunit">
    <text evidence="3">Monomer.</text>
</comment>
<sequence length="175" mass="19324">MCRPGPVRHDPAVDQRTHTCLCFCLRDGAGDRREVLLGRKKRGLGAGKLVGLGGHVEPRESAEEAAVREVAEESGLVVDPADLRPAAVVDWRFPARPAWDMWVTAFTVPLVRGEPRETEEIAPLWVPVDAVPFDAMWDDARHWLPGVLAGRTLRAEIVFADDNERVASSTVRMTP</sequence>
<evidence type="ECO:0000256" key="12">
    <source>
        <dbReference type="ARBA" id="ARBA00026218"/>
    </source>
</evidence>
<dbReference type="PROSITE" id="PS00893">
    <property type="entry name" value="NUDIX_BOX"/>
    <property type="match status" value="1"/>
</dbReference>
<evidence type="ECO:0000256" key="20">
    <source>
        <dbReference type="ARBA" id="ARBA00049032"/>
    </source>
</evidence>
<keyword evidence="5" id="KW-0378">Hydrolase</keyword>
<comment type="catalytic activity">
    <reaction evidence="19">
        <text>O(6)-methyl-dGTP + H2O = O(6)-methyl-dGMP + diphosphate + H(+)</text>
        <dbReference type="Rhea" id="RHEA:67600"/>
        <dbReference type="ChEBI" id="CHEBI:15377"/>
        <dbReference type="ChEBI" id="CHEBI:15378"/>
        <dbReference type="ChEBI" id="CHEBI:33019"/>
        <dbReference type="ChEBI" id="CHEBI:169974"/>
        <dbReference type="ChEBI" id="CHEBI:169975"/>
    </reaction>
    <physiologicalReaction direction="left-to-right" evidence="19">
        <dbReference type="Rhea" id="RHEA:67601"/>
    </physiologicalReaction>
</comment>
<dbReference type="InterPro" id="IPR015797">
    <property type="entry name" value="NUDIX_hydrolase-like_dom_sf"/>
</dbReference>
<accession>A0A1H5V2L9</accession>
<gene>
    <name evidence="23" type="ORF">SAMN05216223_102116</name>
</gene>
<evidence type="ECO:0000256" key="8">
    <source>
        <dbReference type="ARBA" id="ARBA00024459"/>
    </source>
</evidence>
<dbReference type="GO" id="GO:0046872">
    <property type="term" value="F:metal ion binding"/>
    <property type="evidence" value="ECO:0007669"/>
    <property type="project" value="UniProtKB-KW"/>
</dbReference>
<dbReference type="EMBL" id="FNVU01000002">
    <property type="protein sequence ID" value="SEF81400.1"/>
    <property type="molecule type" value="Genomic_DNA"/>
</dbReference>
<dbReference type="InterPro" id="IPR000086">
    <property type="entry name" value="NUDIX_hydrolase_dom"/>
</dbReference>
<comment type="catalytic activity">
    <reaction evidence="10">
        <text>2-oxo-ATP + H2O = 2-oxo-AMP + diphosphate + H(+)</text>
        <dbReference type="Rhea" id="RHEA:67392"/>
        <dbReference type="ChEBI" id="CHEBI:15377"/>
        <dbReference type="ChEBI" id="CHEBI:15378"/>
        <dbReference type="ChEBI" id="CHEBI:33019"/>
        <dbReference type="ChEBI" id="CHEBI:71395"/>
        <dbReference type="ChEBI" id="CHEBI:172878"/>
    </reaction>
    <physiologicalReaction direction="left-to-right" evidence="10">
        <dbReference type="Rhea" id="RHEA:67393"/>
    </physiologicalReaction>
</comment>
<evidence type="ECO:0000256" key="9">
    <source>
        <dbReference type="ARBA" id="ARBA00024486"/>
    </source>
</evidence>
<dbReference type="Proteomes" id="UP000236754">
    <property type="component" value="Unassembled WGS sequence"/>
</dbReference>
<evidence type="ECO:0000256" key="19">
    <source>
        <dbReference type="ARBA" id="ARBA00048894"/>
    </source>
</evidence>
<evidence type="ECO:0000256" key="15">
    <source>
        <dbReference type="ARBA" id="ARBA00030682"/>
    </source>
</evidence>
<comment type="cofactor">
    <cofactor evidence="1">
        <name>Mg(2+)</name>
        <dbReference type="ChEBI" id="CHEBI:18420"/>
    </cofactor>
</comment>
<dbReference type="Gene3D" id="3.90.79.10">
    <property type="entry name" value="Nucleoside Triphosphate Pyrophosphohydrolase"/>
    <property type="match status" value="1"/>
</dbReference>
<keyword evidence="24" id="KW-1185">Reference proteome</keyword>
<feature type="domain" description="Nudix hydrolase" evidence="22">
    <location>
        <begin position="15"/>
        <end position="149"/>
    </location>
</feature>
<dbReference type="EC" id="3.6.1.56" evidence="11"/>
<name>A0A1H5V2L9_9ACTN</name>
<evidence type="ECO:0000256" key="21">
    <source>
        <dbReference type="ARBA" id="ARBA00053094"/>
    </source>
</evidence>
<evidence type="ECO:0000313" key="23">
    <source>
        <dbReference type="EMBL" id="SEF81400.1"/>
    </source>
</evidence>
<evidence type="ECO:0000313" key="24">
    <source>
        <dbReference type="Proteomes" id="UP000236754"/>
    </source>
</evidence>
<dbReference type="InterPro" id="IPR003563">
    <property type="entry name" value="8ODP"/>
</dbReference>
<evidence type="ECO:0000256" key="2">
    <source>
        <dbReference type="ARBA" id="ARBA00005582"/>
    </source>
</evidence>
<dbReference type="PANTHER" id="PTHR43758:SF2">
    <property type="entry name" value="OXIDIZED PURINE NUCLEOSIDE TRIPHOSPHATE HYDROLASE"/>
    <property type="match status" value="1"/>
</dbReference>
<dbReference type="PRINTS" id="PR01403">
    <property type="entry name" value="8OXTPHPHTASE"/>
</dbReference>
<protein>
    <recommendedName>
        <fullName evidence="12">Oxidized purine nucleoside triphosphate hydrolase</fullName>
        <ecNumber evidence="11">3.6.1.56</ecNumber>
    </recommendedName>
    <alternativeName>
        <fullName evidence="16">2-hydroxy-dATP diphosphatase</fullName>
    </alternativeName>
    <alternativeName>
        <fullName evidence="15">7,8-dihydro-8-oxoguanine triphosphatase</fullName>
    </alternativeName>
    <alternativeName>
        <fullName evidence="14">8-oxo-dGTPase</fullName>
    </alternativeName>
    <alternativeName>
        <fullName evidence="17">Methylated purine nucleoside triphosphate hydrolase</fullName>
    </alternativeName>
    <alternativeName>
        <fullName evidence="13">Nucleoside diphosphate-linked moiety X motif 1</fullName>
    </alternativeName>
</protein>
<comment type="function">
    <text evidence="21">Oxidized purine nucleoside triphosphate hydrolase which is a prominent sanitizer of the oxidized nucleotide pool. Catalyzes the hydrolysis of 2-oxo-dATP (2-hydroxy-dATP) into 2-oxo-dAMP. Also has a significant hydrolase activity toward 2-oxo-ATP, 8-oxo-dGTP and 8-oxo-dATP. Through the hydrolysis of oxidized purine nucleoside triphosphates, prevents their incorporation into DNA and the subsequent transversions A:T to C:G and G:C to T:A. Also catalyzes the hydrolysis of methylated purine nucleoside triphosphate preventing their integration into DNA. Through this antimutagenic activity protects cells from oxidative stress.</text>
</comment>
<evidence type="ECO:0000256" key="13">
    <source>
        <dbReference type="ARBA" id="ARBA00029673"/>
    </source>
</evidence>
<keyword evidence="4" id="KW-0479">Metal-binding</keyword>
<dbReference type="CDD" id="cd03427">
    <property type="entry name" value="NUDIX_MTH1_Nudt1"/>
    <property type="match status" value="1"/>
</dbReference>
<dbReference type="PROSITE" id="PS51462">
    <property type="entry name" value="NUDIX"/>
    <property type="match status" value="1"/>
</dbReference>
<evidence type="ECO:0000256" key="3">
    <source>
        <dbReference type="ARBA" id="ARBA00011245"/>
    </source>
</evidence>
<evidence type="ECO:0000256" key="7">
    <source>
        <dbReference type="ARBA" id="ARBA00024448"/>
    </source>
</evidence>
<dbReference type="GO" id="GO:0008413">
    <property type="term" value="F:8-oxo-7,8-dihydroguanosine triphosphate pyrophosphatase activity"/>
    <property type="evidence" value="ECO:0007669"/>
    <property type="project" value="InterPro"/>
</dbReference>
<evidence type="ECO:0000256" key="14">
    <source>
        <dbReference type="ARBA" id="ARBA00030634"/>
    </source>
</evidence>
<evidence type="ECO:0000256" key="18">
    <source>
        <dbReference type="ARBA" id="ARBA00048002"/>
    </source>
</evidence>
<comment type="similarity">
    <text evidence="2">Belongs to the Nudix hydrolase family.</text>
</comment>
<keyword evidence="6" id="KW-0460">Magnesium</keyword>
<evidence type="ECO:0000256" key="6">
    <source>
        <dbReference type="ARBA" id="ARBA00022842"/>
    </source>
</evidence>
<comment type="catalytic activity">
    <reaction evidence="20">
        <text>N(6)-methyl-dATP + H2O = N(6)-methyl-dAMP + diphosphate + H(+)</text>
        <dbReference type="Rhea" id="RHEA:67604"/>
        <dbReference type="ChEBI" id="CHEBI:15377"/>
        <dbReference type="ChEBI" id="CHEBI:15378"/>
        <dbReference type="ChEBI" id="CHEBI:33019"/>
        <dbReference type="ChEBI" id="CHEBI:169976"/>
        <dbReference type="ChEBI" id="CHEBI:172872"/>
    </reaction>
    <physiologicalReaction direction="left-to-right" evidence="20">
        <dbReference type="Rhea" id="RHEA:67605"/>
    </physiologicalReaction>
</comment>
<evidence type="ECO:0000256" key="16">
    <source>
        <dbReference type="ARBA" id="ARBA00031927"/>
    </source>
</evidence>
<evidence type="ECO:0000256" key="17">
    <source>
        <dbReference type="ARBA" id="ARBA00032071"/>
    </source>
</evidence>
<dbReference type="Pfam" id="PF00293">
    <property type="entry name" value="NUDIX"/>
    <property type="match status" value="1"/>
</dbReference>
<dbReference type="AlphaFoldDB" id="A0A1H5V2L9"/>
<evidence type="ECO:0000256" key="1">
    <source>
        <dbReference type="ARBA" id="ARBA00001946"/>
    </source>
</evidence>
<evidence type="ECO:0000256" key="11">
    <source>
        <dbReference type="ARBA" id="ARBA00026103"/>
    </source>
</evidence>
<organism evidence="23 24">
    <name type="scientific">Actinacidiphila yanglinensis</name>
    <dbReference type="NCBI Taxonomy" id="310779"/>
    <lineage>
        <taxon>Bacteria</taxon>
        <taxon>Bacillati</taxon>
        <taxon>Actinomycetota</taxon>
        <taxon>Actinomycetes</taxon>
        <taxon>Kitasatosporales</taxon>
        <taxon>Streptomycetaceae</taxon>
        <taxon>Actinacidiphila</taxon>
    </lineage>
</organism>
<proteinExistence type="inferred from homology"/>
<evidence type="ECO:0000259" key="22">
    <source>
        <dbReference type="PROSITE" id="PS51462"/>
    </source>
</evidence>
<comment type="catalytic activity">
    <reaction evidence="18">
        <text>N(6)-methyl-ATP + H2O = N(6)-methyl-AMP + diphosphate + H(+)</text>
        <dbReference type="Rhea" id="RHEA:67608"/>
        <dbReference type="ChEBI" id="CHEBI:15377"/>
        <dbReference type="ChEBI" id="CHEBI:15378"/>
        <dbReference type="ChEBI" id="CHEBI:33019"/>
        <dbReference type="ChEBI" id="CHEBI:144842"/>
        <dbReference type="ChEBI" id="CHEBI:172873"/>
    </reaction>
    <physiologicalReaction direction="left-to-right" evidence="18">
        <dbReference type="Rhea" id="RHEA:67609"/>
    </physiologicalReaction>
</comment>
<comment type="catalytic activity">
    <reaction evidence="8">
        <text>2-oxo-dATP + H2O = 2-oxo-dAMP + diphosphate + H(+)</text>
        <dbReference type="Rhea" id="RHEA:31583"/>
        <dbReference type="ChEBI" id="CHEBI:15377"/>
        <dbReference type="ChEBI" id="CHEBI:15378"/>
        <dbReference type="ChEBI" id="CHEBI:33019"/>
        <dbReference type="ChEBI" id="CHEBI:63212"/>
        <dbReference type="ChEBI" id="CHEBI:77897"/>
        <dbReference type="EC" id="3.6.1.56"/>
    </reaction>
    <physiologicalReaction direction="left-to-right" evidence="8">
        <dbReference type="Rhea" id="RHEA:31584"/>
    </physiologicalReaction>
</comment>
<dbReference type="GO" id="GO:0005737">
    <property type="term" value="C:cytoplasm"/>
    <property type="evidence" value="ECO:0007669"/>
    <property type="project" value="TreeGrafter"/>
</dbReference>
<dbReference type="GO" id="GO:0042262">
    <property type="term" value="P:DNA protection"/>
    <property type="evidence" value="ECO:0007669"/>
    <property type="project" value="InterPro"/>
</dbReference>
<evidence type="ECO:0000256" key="10">
    <source>
        <dbReference type="ARBA" id="ARBA00024596"/>
    </source>
</evidence>
<dbReference type="GO" id="GO:0008828">
    <property type="term" value="F:dATP diphosphatase activity"/>
    <property type="evidence" value="ECO:0007669"/>
    <property type="project" value="UniProtKB-EC"/>
</dbReference>
<reference evidence="23 24" key="1">
    <citation type="submission" date="2016-10" db="EMBL/GenBank/DDBJ databases">
        <authorList>
            <person name="de Groot N.N."/>
        </authorList>
    </citation>
    <scope>NUCLEOTIDE SEQUENCE [LARGE SCALE GENOMIC DNA]</scope>
    <source>
        <strain evidence="23 24">CGMCC 4.2023</strain>
    </source>
</reference>
<evidence type="ECO:0000256" key="5">
    <source>
        <dbReference type="ARBA" id="ARBA00022801"/>
    </source>
</evidence>
<comment type="catalytic activity">
    <reaction evidence="7">
        <text>8-oxo-dATP + H2O = 8-oxo-dAMP + diphosphate + H(+)</text>
        <dbReference type="Rhea" id="RHEA:65396"/>
        <dbReference type="ChEBI" id="CHEBI:15377"/>
        <dbReference type="ChEBI" id="CHEBI:15378"/>
        <dbReference type="ChEBI" id="CHEBI:33019"/>
        <dbReference type="ChEBI" id="CHEBI:71361"/>
        <dbReference type="ChEBI" id="CHEBI:172871"/>
    </reaction>
    <physiologicalReaction direction="left-to-right" evidence="7">
        <dbReference type="Rhea" id="RHEA:65397"/>
    </physiologicalReaction>
</comment>
<dbReference type="PANTHER" id="PTHR43758">
    <property type="entry name" value="7,8-DIHYDRO-8-OXOGUANINE TRIPHOSPHATASE"/>
    <property type="match status" value="1"/>
</dbReference>
<comment type="catalytic activity">
    <reaction evidence="9">
        <text>8-oxo-dGTP + H2O = 8-oxo-dGMP + diphosphate + H(+)</text>
        <dbReference type="Rhea" id="RHEA:31575"/>
        <dbReference type="ChEBI" id="CHEBI:15377"/>
        <dbReference type="ChEBI" id="CHEBI:15378"/>
        <dbReference type="ChEBI" id="CHEBI:33019"/>
        <dbReference type="ChEBI" id="CHEBI:63224"/>
        <dbReference type="ChEBI" id="CHEBI:77896"/>
    </reaction>
    <physiologicalReaction direction="left-to-right" evidence="9">
        <dbReference type="Rhea" id="RHEA:31576"/>
    </physiologicalReaction>
</comment>
<dbReference type="InterPro" id="IPR020084">
    <property type="entry name" value="NUDIX_hydrolase_CS"/>
</dbReference>
<evidence type="ECO:0000256" key="4">
    <source>
        <dbReference type="ARBA" id="ARBA00022723"/>
    </source>
</evidence>
<dbReference type="SUPFAM" id="SSF55811">
    <property type="entry name" value="Nudix"/>
    <property type="match status" value="1"/>
</dbReference>